<keyword evidence="3" id="KW-1185">Reference proteome</keyword>
<evidence type="ECO:0000313" key="3">
    <source>
        <dbReference type="Proteomes" id="UP000280696"/>
    </source>
</evidence>
<dbReference type="Pfam" id="PF00313">
    <property type="entry name" value="CSD"/>
    <property type="match status" value="1"/>
</dbReference>
<dbReference type="OrthoDB" id="7477356at2"/>
<organism evidence="2 3">
    <name type="scientific">Parablautia intestinalis</name>
    <dbReference type="NCBI Taxonomy" id="2320100"/>
    <lineage>
        <taxon>Bacteria</taxon>
        <taxon>Bacillati</taxon>
        <taxon>Bacillota</taxon>
        <taxon>Clostridia</taxon>
        <taxon>Lachnospirales</taxon>
        <taxon>Lachnospiraceae</taxon>
        <taxon>Parablautia</taxon>
    </lineage>
</organism>
<protein>
    <submittedName>
        <fullName evidence="2">Cold shock domain-containing protein</fullName>
    </submittedName>
</protein>
<feature type="domain" description="CSD" evidence="1">
    <location>
        <begin position="1"/>
        <end position="65"/>
    </location>
</feature>
<gene>
    <name evidence="2" type="ORF">D7V94_20225</name>
</gene>
<dbReference type="PRINTS" id="PR00050">
    <property type="entry name" value="COLDSHOCK"/>
</dbReference>
<comment type="caution">
    <text evidence="2">The sequence shown here is derived from an EMBL/GenBank/DDBJ whole genome shotgun (WGS) entry which is preliminary data.</text>
</comment>
<dbReference type="Gene3D" id="2.40.50.140">
    <property type="entry name" value="Nucleic acid-binding proteins"/>
    <property type="match status" value="1"/>
</dbReference>
<proteinExistence type="predicted"/>
<dbReference type="CDD" id="cd04458">
    <property type="entry name" value="CSP_CDS"/>
    <property type="match status" value="1"/>
</dbReference>
<dbReference type="PANTHER" id="PTHR46565:SF20">
    <property type="entry name" value="COLD SHOCK DOMAIN-CONTAINING PROTEIN 4"/>
    <property type="match status" value="1"/>
</dbReference>
<dbReference type="EMBL" id="RAYQ01000034">
    <property type="protein sequence ID" value="RKI87891.1"/>
    <property type="molecule type" value="Genomic_DNA"/>
</dbReference>
<dbReference type="InterPro" id="IPR002059">
    <property type="entry name" value="CSP_DNA-bd"/>
</dbReference>
<dbReference type="AlphaFoldDB" id="A0A3A9AKG0"/>
<accession>A0A3A9AKG0</accession>
<evidence type="ECO:0000259" key="1">
    <source>
        <dbReference type="PROSITE" id="PS51857"/>
    </source>
</evidence>
<reference evidence="2 3" key="1">
    <citation type="submission" date="2018-09" db="EMBL/GenBank/DDBJ databases">
        <title>Murine metabolic-syndrome-specific gut microbial biobank.</title>
        <authorList>
            <person name="Liu C."/>
        </authorList>
    </citation>
    <scope>NUCLEOTIDE SEQUENCE [LARGE SCALE GENOMIC DNA]</scope>
    <source>
        <strain evidence="2 3">0.1xD8-82</strain>
    </source>
</reference>
<dbReference type="Proteomes" id="UP000280696">
    <property type="component" value="Unassembled WGS sequence"/>
</dbReference>
<dbReference type="PANTHER" id="PTHR46565">
    <property type="entry name" value="COLD SHOCK DOMAIN PROTEIN 2"/>
    <property type="match status" value="1"/>
</dbReference>
<name>A0A3A9AKG0_9FIRM</name>
<dbReference type="PROSITE" id="PS51857">
    <property type="entry name" value="CSD_2"/>
    <property type="match status" value="1"/>
</dbReference>
<dbReference type="InterPro" id="IPR011129">
    <property type="entry name" value="CSD"/>
</dbReference>
<dbReference type="SUPFAM" id="SSF50249">
    <property type="entry name" value="Nucleic acid-binding proteins"/>
    <property type="match status" value="1"/>
</dbReference>
<dbReference type="InterPro" id="IPR012340">
    <property type="entry name" value="NA-bd_OB-fold"/>
</dbReference>
<dbReference type="SMART" id="SM00357">
    <property type="entry name" value="CSP"/>
    <property type="match status" value="1"/>
</dbReference>
<evidence type="ECO:0000313" key="2">
    <source>
        <dbReference type="EMBL" id="RKI87891.1"/>
    </source>
</evidence>
<dbReference type="GO" id="GO:0003676">
    <property type="term" value="F:nucleic acid binding"/>
    <property type="evidence" value="ECO:0007669"/>
    <property type="project" value="InterPro"/>
</dbReference>
<sequence length="129" mass="14494">MQGTTKWFNNQKGYGFITDSEGKDVFVHHNNIVMDGFRHLNEDDIVNYELGAGKDGREQAVNVIPVLTMKMVKDALKEENLYIQTMKDAHKVTKYLVVDADNVIKTSEQGMDFLNLAAYAGYDTEGLSA</sequence>